<proteinExistence type="inferred from homology"/>
<comment type="subcellular location">
    <subcellularLocation>
        <location evidence="1">Cytoplasm</location>
    </subcellularLocation>
</comment>
<dbReference type="GO" id="GO:0019901">
    <property type="term" value="F:protein kinase binding"/>
    <property type="evidence" value="ECO:0007669"/>
    <property type="project" value="InterPro"/>
</dbReference>
<evidence type="ECO:0000256" key="2">
    <source>
        <dbReference type="ARBA" id="ARBA00006222"/>
    </source>
</evidence>
<feature type="domain" description="Cdc37 Hsp90 binding" evidence="4">
    <location>
        <begin position="304"/>
        <end position="466"/>
    </location>
</feature>
<dbReference type="GO" id="GO:0051082">
    <property type="term" value="F:unfolded protein binding"/>
    <property type="evidence" value="ECO:0000318"/>
    <property type="project" value="GO_Central"/>
</dbReference>
<sequence>MPIGETFVYIFQVSLPQSVVEHVFLHWFFILTFRCLEHPLAETAIKKLAAVSLQSMNKYSLQVKWDSIELSDDEDFECHPNVDKKSMVRWKQAQVHKERKERQDQLDLLTLEHQTTEKYLADFKNQVKATFEALSRPVTASAIIDTLKKIQTDTEKTYTDPMRTKSMSCMNAWPREWEAPNWGTVLREHVPWHDTVAKIQEAVSKISQEHAGDNPEKFIDLTMLMIAEAEARLVKRQSLIETQIKALNVEMHKKLTIDHLKTGFDKTIMSKKPEDESMSAAPAADKSIGKDAKASCSTTIETINSVKTKAIATPEKTIQADIATYPGLAEQIMEEYNSTDEELINTHPELLAFSKYGDFGDVLKALKKHSELQKETFEEAILMRALVLEIVGKSKEAKTCVINSLILKYTRALGSSGIDVFFSKLEAGKSSAHNLFFSDVSKTYEHIQRRGKILRAEKIESYKAAIKEKAEHEANIKKIYETFLQADGSLVFPLPETPTERQVEISQWFNNLPHATKEGLLLEDVEKINQFLTTLGPDEAEKNAQFAIEAGFIHVEKEDE</sequence>
<evidence type="ECO:0000313" key="6">
    <source>
        <dbReference type="EMBL" id="EGF80164.1"/>
    </source>
</evidence>
<dbReference type="InterPro" id="IPR013855">
    <property type="entry name" value="Cdc37_N_dom"/>
</dbReference>
<dbReference type="AlphaFoldDB" id="F4P342"/>
<dbReference type="PANTHER" id="PTHR12800:SF4">
    <property type="entry name" value="HSP90 CO-CHAPERONE CDC37"/>
    <property type="match status" value="1"/>
</dbReference>
<dbReference type="Gene3D" id="1.20.58.610">
    <property type="entry name" value="Cdc37, Hsp90 binding domain"/>
    <property type="match status" value="1"/>
</dbReference>
<evidence type="ECO:0000256" key="1">
    <source>
        <dbReference type="ARBA" id="ARBA00004496"/>
    </source>
</evidence>
<organism evidence="6 7">
    <name type="scientific">Batrachochytrium dendrobatidis (strain JAM81 / FGSC 10211)</name>
    <name type="common">Frog chytrid fungus</name>
    <dbReference type="NCBI Taxonomy" id="684364"/>
    <lineage>
        <taxon>Eukaryota</taxon>
        <taxon>Fungi</taxon>
        <taxon>Fungi incertae sedis</taxon>
        <taxon>Chytridiomycota</taxon>
        <taxon>Chytridiomycota incertae sedis</taxon>
        <taxon>Chytridiomycetes</taxon>
        <taxon>Rhizophydiales</taxon>
        <taxon>Rhizophydiales incertae sedis</taxon>
        <taxon>Batrachochytrium</taxon>
    </lineage>
</organism>
<evidence type="ECO:0008006" key="8">
    <source>
        <dbReference type="Google" id="ProtNLM"/>
    </source>
</evidence>
<dbReference type="Proteomes" id="UP000007241">
    <property type="component" value="Unassembled WGS sequence"/>
</dbReference>
<dbReference type="Pfam" id="PF03234">
    <property type="entry name" value="CDC37_N"/>
    <property type="match status" value="1"/>
</dbReference>
<dbReference type="FunCoup" id="F4P342">
    <property type="interactions" value="421"/>
</dbReference>
<comment type="similarity">
    <text evidence="2">Belongs to the CDC37 family.</text>
</comment>
<evidence type="ECO:0000259" key="5">
    <source>
        <dbReference type="SMART" id="SM01071"/>
    </source>
</evidence>
<dbReference type="SMART" id="SM01070">
    <property type="entry name" value="CDC37_M"/>
    <property type="match status" value="1"/>
</dbReference>
<dbReference type="GO" id="GO:0050821">
    <property type="term" value="P:protein stabilization"/>
    <property type="evidence" value="ECO:0000318"/>
    <property type="project" value="GO_Central"/>
</dbReference>
<accession>F4P342</accession>
<dbReference type="OrthoDB" id="440202at2759"/>
<dbReference type="EMBL" id="GL882884">
    <property type="protein sequence ID" value="EGF80164.1"/>
    <property type="molecule type" value="Genomic_DNA"/>
</dbReference>
<dbReference type="GO" id="GO:0031072">
    <property type="term" value="F:heat shock protein binding"/>
    <property type="evidence" value="ECO:0000318"/>
    <property type="project" value="GO_Central"/>
</dbReference>
<keyword evidence="7" id="KW-1185">Reference proteome</keyword>
<protein>
    <recommendedName>
        <fullName evidence="8">Hsp90 chaperone protein kinase-targeting subunit</fullName>
    </recommendedName>
</protein>
<dbReference type="InterPro" id="IPR038189">
    <property type="entry name" value="Cdc37_Hsp90-bd_sf"/>
</dbReference>
<dbReference type="GO" id="GO:0051087">
    <property type="term" value="F:protein-folding chaperone binding"/>
    <property type="evidence" value="ECO:0000318"/>
    <property type="project" value="GO_Central"/>
</dbReference>
<evidence type="ECO:0000259" key="4">
    <source>
        <dbReference type="SMART" id="SM01070"/>
    </source>
</evidence>
<dbReference type="InterPro" id="IPR004918">
    <property type="entry name" value="Cdc37"/>
</dbReference>
<keyword evidence="3" id="KW-0963">Cytoplasm</keyword>
<dbReference type="GO" id="GO:0006457">
    <property type="term" value="P:protein folding"/>
    <property type="evidence" value="ECO:0000318"/>
    <property type="project" value="GO_Central"/>
</dbReference>
<dbReference type="OMA" id="MQLMASD"/>
<dbReference type="SUPFAM" id="SSF101391">
    <property type="entry name" value="Hsp90 co-chaperone CDC37"/>
    <property type="match status" value="1"/>
</dbReference>
<dbReference type="RefSeq" id="XP_006678974.1">
    <property type="nucleotide sequence ID" value="XM_006678911.1"/>
</dbReference>
<dbReference type="GO" id="GO:0005737">
    <property type="term" value="C:cytoplasm"/>
    <property type="evidence" value="ECO:0000318"/>
    <property type="project" value="GO_Central"/>
</dbReference>
<dbReference type="STRING" id="684364.F4P342"/>
<evidence type="ECO:0000256" key="3">
    <source>
        <dbReference type="ARBA" id="ARBA00022490"/>
    </source>
</evidence>
<dbReference type="GeneID" id="18238644"/>
<dbReference type="Pfam" id="PF08565">
    <property type="entry name" value="CDC37_M"/>
    <property type="match status" value="1"/>
</dbReference>
<dbReference type="InParanoid" id="F4P342"/>
<feature type="domain" description="Cdc37 N-terminal" evidence="5">
    <location>
        <begin position="64"/>
        <end position="267"/>
    </location>
</feature>
<gene>
    <name evidence="6" type="ORF">BATDEDRAFT_24974</name>
</gene>
<dbReference type="InterPro" id="IPR013874">
    <property type="entry name" value="Cdc37_Hsp90-bd"/>
</dbReference>
<reference evidence="6 7" key="1">
    <citation type="submission" date="2009-12" db="EMBL/GenBank/DDBJ databases">
        <title>The draft genome of Batrachochytrium dendrobatidis.</title>
        <authorList>
            <consortium name="US DOE Joint Genome Institute (JGI-PGF)"/>
            <person name="Kuo A."/>
            <person name="Salamov A."/>
            <person name="Schmutz J."/>
            <person name="Lucas S."/>
            <person name="Pitluck S."/>
            <person name="Rosenblum E."/>
            <person name="Stajich J."/>
            <person name="Eisen M."/>
            <person name="Grigoriev I.V."/>
        </authorList>
    </citation>
    <scope>NUCLEOTIDE SEQUENCE [LARGE SCALE GENOMIC DNA]</scope>
    <source>
        <strain evidence="7">JAM81 / FGSC 10211</strain>
    </source>
</reference>
<dbReference type="SMART" id="SM01071">
    <property type="entry name" value="CDC37_N"/>
    <property type="match status" value="1"/>
</dbReference>
<name>F4P342_BATDJ</name>
<dbReference type="HOGENOM" id="CLU_033261_0_0_1"/>
<dbReference type="PANTHER" id="PTHR12800">
    <property type="entry name" value="CDC37-RELATED"/>
    <property type="match status" value="1"/>
</dbReference>
<evidence type="ECO:0000313" key="7">
    <source>
        <dbReference type="Proteomes" id="UP000007241"/>
    </source>
</evidence>